<organism evidence="2 3">
    <name type="scientific">Synchytrium endobioticum</name>
    <dbReference type="NCBI Taxonomy" id="286115"/>
    <lineage>
        <taxon>Eukaryota</taxon>
        <taxon>Fungi</taxon>
        <taxon>Fungi incertae sedis</taxon>
        <taxon>Chytridiomycota</taxon>
        <taxon>Chytridiomycota incertae sedis</taxon>
        <taxon>Chytridiomycetes</taxon>
        <taxon>Synchytriales</taxon>
        <taxon>Synchytriaceae</taxon>
        <taxon>Synchytrium</taxon>
    </lineage>
</organism>
<protein>
    <submittedName>
        <fullName evidence="2">Uncharacterized protein</fullName>
    </submittedName>
</protein>
<keyword evidence="3" id="KW-1185">Reference proteome</keyword>
<feature type="region of interest" description="Disordered" evidence="1">
    <location>
        <begin position="92"/>
        <end position="168"/>
    </location>
</feature>
<evidence type="ECO:0000313" key="3">
    <source>
        <dbReference type="Proteomes" id="UP000317494"/>
    </source>
</evidence>
<dbReference type="EMBL" id="QEAN01000474">
    <property type="protein sequence ID" value="TPX35384.1"/>
    <property type="molecule type" value="Genomic_DNA"/>
</dbReference>
<name>A0A507CBQ5_9FUNG</name>
<gene>
    <name evidence="2" type="ORF">SeMB42_g07192</name>
</gene>
<comment type="caution">
    <text evidence="2">The sequence shown here is derived from an EMBL/GenBank/DDBJ whole genome shotgun (WGS) entry which is preliminary data.</text>
</comment>
<sequence>MRSATIRDIVPIGAYRAPKVDKDEKDPAGAANVAVSAEKSVWKVRQLVSSWLPPSSTSSTPLTENEQQQHTLYKQAASSSKLHLVKSRIVSPNIAKASGNGASSTHSKTSNSDARNDNDSKLSMLSYSSASSSAKSKKRQSNDVMAEYLGKRSKMMRTKNTNAAAGDN</sequence>
<dbReference type="Proteomes" id="UP000317494">
    <property type="component" value="Unassembled WGS sequence"/>
</dbReference>
<dbReference type="AlphaFoldDB" id="A0A507CBQ5"/>
<feature type="region of interest" description="Disordered" evidence="1">
    <location>
        <begin position="51"/>
        <end position="72"/>
    </location>
</feature>
<evidence type="ECO:0000256" key="1">
    <source>
        <dbReference type="SAM" id="MobiDB-lite"/>
    </source>
</evidence>
<feature type="compositionally biased region" description="Low complexity" evidence="1">
    <location>
        <begin position="121"/>
        <end position="134"/>
    </location>
</feature>
<evidence type="ECO:0000313" key="2">
    <source>
        <dbReference type="EMBL" id="TPX35384.1"/>
    </source>
</evidence>
<proteinExistence type="predicted"/>
<feature type="compositionally biased region" description="Polar residues" evidence="1">
    <location>
        <begin position="158"/>
        <end position="168"/>
    </location>
</feature>
<feature type="compositionally biased region" description="Low complexity" evidence="1">
    <location>
        <begin position="51"/>
        <end position="63"/>
    </location>
</feature>
<reference evidence="2 3" key="1">
    <citation type="journal article" date="2019" name="Sci. Rep.">
        <title>Comparative genomics of chytrid fungi reveal insights into the obligate biotrophic and pathogenic lifestyle of Synchytrium endobioticum.</title>
        <authorList>
            <person name="van de Vossenberg B.T.L.H."/>
            <person name="Warris S."/>
            <person name="Nguyen H.D.T."/>
            <person name="van Gent-Pelzer M.P.E."/>
            <person name="Joly D.L."/>
            <person name="van de Geest H.C."/>
            <person name="Bonants P.J.M."/>
            <person name="Smith D.S."/>
            <person name="Levesque C.A."/>
            <person name="van der Lee T.A.J."/>
        </authorList>
    </citation>
    <scope>NUCLEOTIDE SEQUENCE [LARGE SCALE GENOMIC DNA]</scope>
    <source>
        <strain evidence="2 3">MB42</strain>
    </source>
</reference>
<accession>A0A507CBQ5</accession>
<feature type="compositionally biased region" description="Polar residues" evidence="1">
    <location>
        <begin position="100"/>
        <end position="113"/>
    </location>
</feature>
<dbReference type="VEuPathDB" id="FungiDB:SeMB42_g07192"/>